<name>A0A5P6P061_9BRAD</name>
<comment type="subcellular location">
    <subcellularLocation>
        <location evidence="1">Membrane</location>
        <topology evidence="1">Multi-pass membrane protein</topology>
    </subcellularLocation>
</comment>
<feature type="transmembrane region" description="Helical" evidence="5">
    <location>
        <begin position="40"/>
        <end position="60"/>
    </location>
</feature>
<feature type="transmembrane region" description="Helical" evidence="5">
    <location>
        <begin position="80"/>
        <end position="102"/>
    </location>
</feature>
<gene>
    <name evidence="6" type="ORF">F8237_03235</name>
</gene>
<sequence length="167" mass="16497">MTTVSTVTGATTGDADVRDGGLDEAKLDNVGQIVSSAVKWSAAAGLVPLPFVDLVALGAVQTRMLMDLSNVYGHSFGKEAANAIVSVLPGTLIPGAAAGAVMKAVPGVGTLAGIASVSAFGAAATYAIGKVFARHLAGGGKPGDFSATSIADDLKAEFRRGKPPAAT</sequence>
<evidence type="ECO:0000256" key="1">
    <source>
        <dbReference type="ARBA" id="ARBA00004141"/>
    </source>
</evidence>
<keyword evidence="3 5" id="KW-1133">Transmembrane helix</keyword>
<dbReference type="OrthoDB" id="980719at2"/>
<evidence type="ECO:0000256" key="2">
    <source>
        <dbReference type="ARBA" id="ARBA00022692"/>
    </source>
</evidence>
<dbReference type="KEGG" id="bbet:F8237_03235"/>
<evidence type="ECO:0000256" key="4">
    <source>
        <dbReference type="ARBA" id="ARBA00023136"/>
    </source>
</evidence>
<feature type="transmembrane region" description="Helical" evidence="5">
    <location>
        <begin position="108"/>
        <end position="128"/>
    </location>
</feature>
<evidence type="ECO:0000313" key="6">
    <source>
        <dbReference type="EMBL" id="QFI71468.1"/>
    </source>
</evidence>
<evidence type="ECO:0000256" key="5">
    <source>
        <dbReference type="SAM" id="Phobius"/>
    </source>
</evidence>
<dbReference type="InterPro" id="IPR021147">
    <property type="entry name" value="DUF697"/>
</dbReference>
<dbReference type="RefSeq" id="WP_151642372.1">
    <property type="nucleotide sequence ID" value="NZ_CP044543.1"/>
</dbReference>
<keyword evidence="4 5" id="KW-0472">Membrane</keyword>
<dbReference type="GO" id="GO:0016020">
    <property type="term" value="C:membrane"/>
    <property type="evidence" value="ECO:0007669"/>
    <property type="project" value="UniProtKB-SubCell"/>
</dbReference>
<dbReference type="EMBL" id="CP044543">
    <property type="protein sequence ID" value="QFI71468.1"/>
    <property type="molecule type" value="Genomic_DNA"/>
</dbReference>
<proteinExistence type="predicted"/>
<accession>A0A5P6P061</accession>
<keyword evidence="2 5" id="KW-0812">Transmembrane</keyword>
<evidence type="ECO:0000313" key="7">
    <source>
        <dbReference type="Proteomes" id="UP000325641"/>
    </source>
</evidence>
<protein>
    <submittedName>
        <fullName evidence="6">DUF697 domain-containing protein</fullName>
    </submittedName>
</protein>
<evidence type="ECO:0000256" key="3">
    <source>
        <dbReference type="ARBA" id="ARBA00022989"/>
    </source>
</evidence>
<dbReference type="Proteomes" id="UP000325641">
    <property type="component" value="Chromosome"/>
</dbReference>
<organism evidence="6 7">
    <name type="scientific">Bradyrhizobium betae</name>
    <dbReference type="NCBI Taxonomy" id="244734"/>
    <lineage>
        <taxon>Bacteria</taxon>
        <taxon>Pseudomonadati</taxon>
        <taxon>Pseudomonadota</taxon>
        <taxon>Alphaproteobacteria</taxon>
        <taxon>Hyphomicrobiales</taxon>
        <taxon>Nitrobacteraceae</taxon>
        <taxon>Bradyrhizobium</taxon>
    </lineage>
</organism>
<reference evidence="7" key="1">
    <citation type="submission" date="2019-10" db="EMBL/GenBank/DDBJ databases">
        <title>Complete Genome Sequence of Bradyrhizobium betae type strain PL7HG1T.</title>
        <authorList>
            <person name="Bromfield E.S.P."/>
            <person name="Cloutier S."/>
        </authorList>
    </citation>
    <scope>NUCLEOTIDE SEQUENCE [LARGE SCALE GENOMIC DNA]</scope>
    <source>
        <strain evidence="7">PL7HG1</strain>
    </source>
</reference>
<dbReference type="AlphaFoldDB" id="A0A5P6P061"/>
<dbReference type="Pfam" id="PF05128">
    <property type="entry name" value="DUF697"/>
    <property type="match status" value="1"/>
</dbReference>